<protein>
    <recommendedName>
        <fullName evidence="3">NAD(P)-binding domain-containing protein</fullName>
    </recommendedName>
</protein>
<name>A0A9P5JYY4_9AGAM</name>
<proteinExistence type="inferred from homology"/>
<dbReference type="EMBL" id="WHVB01000026">
    <property type="protein sequence ID" value="KAF8470297.1"/>
    <property type="molecule type" value="Genomic_DNA"/>
</dbReference>
<evidence type="ECO:0000256" key="1">
    <source>
        <dbReference type="ARBA" id="ARBA00004450"/>
    </source>
</evidence>
<evidence type="ECO:0000259" key="3">
    <source>
        <dbReference type="Pfam" id="PF13460"/>
    </source>
</evidence>
<comment type="subcellular location">
    <subcellularLocation>
        <location evidence="1">Mitochondrion outer membrane</location>
        <topology evidence="1">Peripheral membrane protein</topology>
    </subcellularLocation>
</comment>
<comment type="caution">
    <text evidence="4">The sequence shown here is derived from an EMBL/GenBank/DDBJ whole genome shotgun (WGS) entry which is preliminary data.</text>
</comment>
<dbReference type="OrthoDB" id="430436at2759"/>
<evidence type="ECO:0000256" key="2">
    <source>
        <dbReference type="ARBA" id="ARBA00006617"/>
    </source>
</evidence>
<dbReference type="AlphaFoldDB" id="A0A9P5JYY4"/>
<reference evidence="4" key="1">
    <citation type="submission" date="2019-10" db="EMBL/GenBank/DDBJ databases">
        <authorList>
            <consortium name="DOE Joint Genome Institute"/>
            <person name="Kuo A."/>
            <person name="Miyauchi S."/>
            <person name="Kiss E."/>
            <person name="Drula E."/>
            <person name="Kohler A."/>
            <person name="Sanchez-Garcia M."/>
            <person name="Andreopoulos B."/>
            <person name="Barry K.W."/>
            <person name="Bonito G."/>
            <person name="Buee M."/>
            <person name="Carver A."/>
            <person name="Chen C."/>
            <person name="Cichocki N."/>
            <person name="Clum A."/>
            <person name="Culley D."/>
            <person name="Crous P.W."/>
            <person name="Fauchery L."/>
            <person name="Girlanda M."/>
            <person name="Hayes R."/>
            <person name="Keri Z."/>
            <person name="LaButti K."/>
            <person name="Lipzen A."/>
            <person name="Lombard V."/>
            <person name="Magnuson J."/>
            <person name="Maillard F."/>
            <person name="Morin E."/>
            <person name="Murat C."/>
            <person name="Nolan M."/>
            <person name="Ohm R."/>
            <person name="Pangilinan J."/>
            <person name="Pereira M."/>
            <person name="Perotto S."/>
            <person name="Peter M."/>
            <person name="Riley R."/>
            <person name="Sitrit Y."/>
            <person name="Stielow B."/>
            <person name="Szollosi G."/>
            <person name="Zifcakova L."/>
            <person name="Stursova M."/>
            <person name="Spatafora J.W."/>
            <person name="Tedersoo L."/>
            <person name="Vaario L.-M."/>
            <person name="Yamada A."/>
            <person name="Yan M."/>
            <person name="Wang P."/>
            <person name="Xu J."/>
            <person name="Bruns T."/>
            <person name="Baldrian P."/>
            <person name="Vilgalys R."/>
            <person name="Henrissat B."/>
            <person name="Grigoriev I.V."/>
            <person name="Hibbett D."/>
            <person name="Nagy L.G."/>
            <person name="Martin F.M."/>
        </authorList>
    </citation>
    <scope>NUCLEOTIDE SEQUENCE</scope>
    <source>
        <strain evidence="4">Prilba</strain>
    </source>
</reference>
<comment type="similarity">
    <text evidence="2">Belongs to the FMP52 family.</text>
</comment>
<reference evidence="4" key="2">
    <citation type="journal article" date="2020" name="Nat. Commun.">
        <title>Large-scale genome sequencing of mycorrhizal fungi provides insights into the early evolution of symbiotic traits.</title>
        <authorList>
            <person name="Miyauchi S."/>
            <person name="Kiss E."/>
            <person name="Kuo A."/>
            <person name="Drula E."/>
            <person name="Kohler A."/>
            <person name="Sanchez-Garcia M."/>
            <person name="Morin E."/>
            <person name="Andreopoulos B."/>
            <person name="Barry K.W."/>
            <person name="Bonito G."/>
            <person name="Buee M."/>
            <person name="Carver A."/>
            <person name="Chen C."/>
            <person name="Cichocki N."/>
            <person name="Clum A."/>
            <person name="Culley D."/>
            <person name="Crous P.W."/>
            <person name="Fauchery L."/>
            <person name="Girlanda M."/>
            <person name="Hayes R.D."/>
            <person name="Keri Z."/>
            <person name="LaButti K."/>
            <person name="Lipzen A."/>
            <person name="Lombard V."/>
            <person name="Magnuson J."/>
            <person name="Maillard F."/>
            <person name="Murat C."/>
            <person name="Nolan M."/>
            <person name="Ohm R.A."/>
            <person name="Pangilinan J."/>
            <person name="Pereira M.F."/>
            <person name="Perotto S."/>
            <person name="Peter M."/>
            <person name="Pfister S."/>
            <person name="Riley R."/>
            <person name="Sitrit Y."/>
            <person name="Stielow J.B."/>
            <person name="Szollosi G."/>
            <person name="Zifcakova L."/>
            <person name="Stursova M."/>
            <person name="Spatafora J.W."/>
            <person name="Tedersoo L."/>
            <person name="Vaario L.M."/>
            <person name="Yamada A."/>
            <person name="Yan M."/>
            <person name="Wang P."/>
            <person name="Xu J."/>
            <person name="Bruns T."/>
            <person name="Baldrian P."/>
            <person name="Vilgalys R."/>
            <person name="Dunand C."/>
            <person name="Henrissat B."/>
            <person name="Grigoriev I.V."/>
            <person name="Hibbett D."/>
            <person name="Nagy L.G."/>
            <person name="Martin F.M."/>
        </authorList>
    </citation>
    <scope>NUCLEOTIDE SEQUENCE</scope>
    <source>
        <strain evidence="4">Prilba</strain>
    </source>
</reference>
<organism evidence="4 5">
    <name type="scientific">Russula ochroleuca</name>
    <dbReference type="NCBI Taxonomy" id="152965"/>
    <lineage>
        <taxon>Eukaryota</taxon>
        <taxon>Fungi</taxon>
        <taxon>Dikarya</taxon>
        <taxon>Basidiomycota</taxon>
        <taxon>Agaricomycotina</taxon>
        <taxon>Agaricomycetes</taxon>
        <taxon>Russulales</taxon>
        <taxon>Russulaceae</taxon>
        <taxon>Russula</taxon>
    </lineage>
</organism>
<dbReference type="GO" id="GO:0051170">
    <property type="term" value="P:import into nucleus"/>
    <property type="evidence" value="ECO:0007669"/>
    <property type="project" value="TreeGrafter"/>
</dbReference>
<feature type="domain" description="NAD(P)-binding" evidence="3">
    <location>
        <begin position="27"/>
        <end position="195"/>
    </location>
</feature>
<dbReference type="SUPFAM" id="SSF51735">
    <property type="entry name" value="NAD(P)-binding Rossmann-fold domains"/>
    <property type="match status" value="1"/>
</dbReference>
<dbReference type="GO" id="GO:0005741">
    <property type="term" value="C:mitochondrial outer membrane"/>
    <property type="evidence" value="ECO:0007669"/>
    <property type="project" value="UniProtKB-SubCell"/>
</dbReference>
<dbReference type="Pfam" id="PF13460">
    <property type="entry name" value="NAD_binding_10"/>
    <property type="match status" value="1"/>
</dbReference>
<sequence length="256" mass="27546">MSAPVFTGSAQATSRAMSSAKSALIFGATGQTGRHLLRELIESPTFTRVCEVGRRVTPTEDLPAQASGKVEQKVIDFERLEEAGLKEGQWDVIFIAMGTTAKSAGSQENFTKIDKEYVVNAAKAAKADKDQRLIYVSVSTANPKSSVFYSRSKALTEQALADLGYKDTIVFRPAVLSNTNRQDTRLAENALLAVTGVLSRFSSKVQIDVDKLAKSIRIVGEQGTSDLPSGAHAQQTNWGGKNFTMIDNSSAVALSH</sequence>
<dbReference type="InterPro" id="IPR016040">
    <property type="entry name" value="NAD(P)-bd_dom"/>
</dbReference>
<gene>
    <name evidence="4" type="ORF">DFH94DRAFT_772177</name>
</gene>
<dbReference type="Proteomes" id="UP000759537">
    <property type="component" value="Unassembled WGS sequence"/>
</dbReference>
<evidence type="ECO:0000313" key="5">
    <source>
        <dbReference type="Proteomes" id="UP000759537"/>
    </source>
</evidence>
<dbReference type="PANTHER" id="PTHR14097:SF7">
    <property type="entry name" value="OXIDOREDUCTASE HTATIP2"/>
    <property type="match status" value="1"/>
</dbReference>
<evidence type="ECO:0000313" key="4">
    <source>
        <dbReference type="EMBL" id="KAF8470297.1"/>
    </source>
</evidence>
<dbReference type="PANTHER" id="PTHR14097">
    <property type="entry name" value="OXIDOREDUCTASE HTATIP2"/>
    <property type="match status" value="1"/>
</dbReference>
<keyword evidence="5" id="KW-1185">Reference proteome</keyword>
<accession>A0A9P5JYY4</accession>
<dbReference type="InterPro" id="IPR036291">
    <property type="entry name" value="NAD(P)-bd_dom_sf"/>
</dbReference>
<dbReference type="Gene3D" id="3.40.50.720">
    <property type="entry name" value="NAD(P)-binding Rossmann-like Domain"/>
    <property type="match status" value="1"/>
</dbReference>